<sequence length="587" mass="65703">MIFEAKDGAFYADGKKTAIYSGAMHYFRIVPDYWRDRLQKLKACGFNAVETYMCWNLHEPQKGEFDFSGGLDIRRFILTAQELGLYVILRPGPYICAEWDFGGFPAWLLADENIRLRTSDEVYLSHVRSYIARVMEEVGDLQCTEGGPVIALQVENEYGSYGNDKRYLAALKNILTDCGAKVMLFTSDGTCPYMLAGGSTEGALVTVNFGSNVGGNFASLAEVQKDAPEMCTEFWCGWFDHFGGKHHTRGYKSVLKELSAFLDRGASFNFYMFHGGTNFGFTAGANFDSRYRPTITSYDYCAPLNEYGGYTPAYHAIRELMCAKRGIKPDVLPPEPVLQHIGEVRLSECTGLFENEERIGVKHRSGVPLPMEKYGQNFGLILYRTVLPGDYGTGFVSLRGLHDTAHIFVNGEKKKTFRRTDEGSLRFKLTGKHSFIASGVKKGDEIAVLVDAAGRVNYGEHLYDRKGISALMFNNQTLMDFDVACFPLDNLDKLDWSRGAAKFPKFFRGSFSAKSKDDCFVRFDGFTKGYIWVNGFNLGRFWNIGPQKALYLPGPLLRKDAPNEIVLLELESASASSVRITDTPDLG</sequence>
<gene>
    <name evidence="8" type="ORF">IAD51_01535</name>
</gene>
<name>A0A9D1HRD3_9FIRM</name>
<keyword evidence="2" id="KW-0378">Hydrolase</keyword>
<dbReference type="PROSITE" id="PS01182">
    <property type="entry name" value="GLYCOSYL_HYDROL_F35"/>
    <property type="match status" value="1"/>
</dbReference>
<dbReference type="InterPro" id="IPR031330">
    <property type="entry name" value="Gly_Hdrlase_35_cat"/>
</dbReference>
<reference evidence="8" key="1">
    <citation type="submission" date="2020-10" db="EMBL/GenBank/DDBJ databases">
        <authorList>
            <person name="Gilroy R."/>
        </authorList>
    </citation>
    <scope>NUCLEOTIDE SEQUENCE</scope>
    <source>
        <strain evidence="8">1063</strain>
    </source>
</reference>
<feature type="domain" description="Beta-galactosidase galactose-binding" evidence="7">
    <location>
        <begin position="504"/>
        <end position="559"/>
    </location>
</feature>
<dbReference type="SUPFAM" id="SSF51445">
    <property type="entry name" value="(Trans)glycosidases"/>
    <property type="match status" value="1"/>
</dbReference>
<evidence type="ECO:0000256" key="3">
    <source>
        <dbReference type="ARBA" id="ARBA00023295"/>
    </source>
</evidence>
<dbReference type="GO" id="GO:0004565">
    <property type="term" value="F:beta-galactosidase activity"/>
    <property type="evidence" value="ECO:0007669"/>
    <property type="project" value="InterPro"/>
</dbReference>
<dbReference type="InterPro" id="IPR008979">
    <property type="entry name" value="Galactose-bd-like_sf"/>
</dbReference>
<keyword evidence="3" id="KW-0326">Glycosidase</keyword>
<feature type="active site" description="Proton donor" evidence="4">
    <location>
        <position position="157"/>
    </location>
</feature>
<feature type="domain" description="Glycoside hydrolase 35 catalytic" evidence="5">
    <location>
        <begin position="10"/>
        <end position="321"/>
    </location>
</feature>
<evidence type="ECO:0000256" key="1">
    <source>
        <dbReference type="ARBA" id="ARBA00009809"/>
    </source>
</evidence>
<dbReference type="FunFam" id="3.20.20.80:FF:000115">
    <property type="entry name" value="Beta-galactosidase"/>
    <property type="match status" value="1"/>
</dbReference>
<dbReference type="AlphaFoldDB" id="A0A9D1HRD3"/>
<dbReference type="PIRSF" id="PIRSF006336">
    <property type="entry name" value="B-gal"/>
    <property type="match status" value="1"/>
</dbReference>
<dbReference type="Pfam" id="PF01301">
    <property type="entry name" value="Glyco_hydro_35"/>
    <property type="match status" value="1"/>
</dbReference>
<dbReference type="InterPro" id="IPR048912">
    <property type="entry name" value="BetaGal1-like_ABD1"/>
</dbReference>
<dbReference type="Gene3D" id="3.20.20.80">
    <property type="entry name" value="Glycosidases"/>
    <property type="match status" value="1"/>
</dbReference>
<dbReference type="Gene3D" id="2.60.120.260">
    <property type="entry name" value="Galactose-binding domain-like"/>
    <property type="match status" value="2"/>
</dbReference>
<evidence type="ECO:0000259" key="7">
    <source>
        <dbReference type="Pfam" id="PF21467"/>
    </source>
</evidence>
<evidence type="ECO:0000256" key="2">
    <source>
        <dbReference type="ARBA" id="ARBA00022801"/>
    </source>
</evidence>
<dbReference type="InterPro" id="IPR026283">
    <property type="entry name" value="B-gal_1-like"/>
</dbReference>
<dbReference type="SUPFAM" id="SSF49785">
    <property type="entry name" value="Galactose-binding domain-like"/>
    <property type="match status" value="1"/>
</dbReference>
<evidence type="ECO:0000313" key="9">
    <source>
        <dbReference type="Proteomes" id="UP000824088"/>
    </source>
</evidence>
<evidence type="ECO:0000313" key="8">
    <source>
        <dbReference type="EMBL" id="HIU20909.1"/>
    </source>
</evidence>
<reference evidence="8" key="2">
    <citation type="journal article" date="2021" name="PeerJ">
        <title>Extensive microbial diversity within the chicken gut microbiome revealed by metagenomics and culture.</title>
        <authorList>
            <person name="Gilroy R."/>
            <person name="Ravi A."/>
            <person name="Getino M."/>
            <person name="Pursley I."/>
            <person name="Horton D.L."/>
            <person name="Alikhan N.F."/>
            <person name="Baker D."/>
            <person name="Gharbi K."/>
            <person name="Hall N."/>
            <person name="Watson M."/>
            <person name="Adriaenssens E.M."/>
            <person name="Foster-Nyarko E."/>
            <person name="Jarju S."/>
            <person name="Secka A."/>
            <person name="Antonio M."/>
            <person name="Oren A."/>
            <person name="Chaudhuri R.R."/>
            <person name="La Ragione R."/>
            <person name="Hildebrand F."/>
            <person name="Pallen M.J."/>
        </authorList>
    </citation>
    <scope>NUCLEOTIDE SEQUENCE</scope>
    <source>
        <strain evidence="8">1063</strain>
    </source>
</reference>
<dbReference type="InterPro" id="IPR048913">
    <property type="entry name" value="BetaGal_gal-bd"/>
</dbReference>
<dbReference type="InterPro" id="IPR017853">
    <property type="entry name" value="GH"/>
</dbReference>
<protein>
    <submittedName>
        <fullName evidence="8">Beta-galactosidase</fullName>
    </submittedName>
</protein>
<dbReference type="Pfam" id="PF21317">
    <property type="entry name" value="BetaGal_ABD_1"/>
    <property type="match status" value="1"/>
</dbReference>
<evidence type="ECO:0000256" key="4">
    <source>
        <dbReference type="PIRSR" id="PIRSR006336-1"/>
    </source>
</evidence>
<dbReference type="EMBL" id="DVMN01000028">
    <property type="protein sequence ID" value="HIU20909.1"/>
    <property type="molecule type" value="Genomic_DNA"/>
</dbReference>
<comment type="caution">
    <text evidence="8">The sequence shown here is derived from an EMBL/GenBank/DDBJ whole genome shotgun (WGS) entry which is preliminary data.</text>
</comment>
<dbReference type="Proteomes" id="UP000824088">
    <property type="component" value="Unassembled WGS sequence"/>
</dbReference>
<dbReference type="PRINTS" id="PR00742">
    <property type="entry name" value="GLHYDRLASE35"/>
</dbReference>
<feature type="active site" description="Nucleophile" evidence="4">
    <location>
        <position position="233"/>
    </location>
</feature>
<dbReference type="GO" id="GO:0005975">
    <property type="term" value="P:carbohydrate metabolic process"/>
    <property type="evidence" value="ECO:0007669"/>
    <property type="project" value="InterPro"/>
</dbReference>
<accession>A0A9D1HRD3</accession>
<evidence type="ECO:0000259" key="5">
    <source>
        <dbReference type="Pfam" id="PF01301"/>
    </source>
</evidence>
<dbReference type="InterPro" id="IPR019801">
    <property type="entry name" value="Glyco_hydro_35_CS"/>
</dbReference>
<dbReference type="InterPro" id="IPR001944">
    <property type="entry name" value="Glycoside_Hdrlase_35"/>
</dbReference>
<proteinExistence type="inferred from homology"/>
<feature type="domain" description="Beta-galactosidase 1-like first all-beta" evidence="6">
    <location>
        <begin position="368"/>
        <end position="487"/>
    </location>
</feature>
<dbReference type="Pfam" id="PF21467">
    <property type="entry name" value="BetaGal_gal-bd"/>
    <property type="match status" value="1"/>
</dbReference>
<organism evidence="8 9">
    <name type="scientific">Candidatus Limadaptatus stercorigallinarum</name>
    <dbReference type="NCBI Taxonomy" id="2840845"/>
    <lineage>
        <taxon>Bacteria</taxon>
        <taxon>Bacillati</taxon>
        <taxon>Bacillota</taxon>
        <taxon>Clostridia</taxon>
        <taxon>Eubacteriales</taxon>
        <taxon>Candidatus Limadaptatus</taxon>
    </lineage>
</organism>
<dbReference type="PANTHER" id="PTHR23421">
    <property type="entry name" value="BETA-GALACTOSIDASE RELATED"/>
    <property type="match status" value="1"/>
</dbReference>
<comment type="similarity">
    <text evidence="1">Belongs to the glycosyl hydrolase 35 family.</text>
</comment>
<evidence type="ECO:0000259" key="6">
    <source>
        <dbReference type="Pfam" id="PF21317"/>
    </source>
</evidence>